<organism evidence="2 3">
    <name type="scientific">Xylaria hypoxylon</name>
    <dbReference type="NCBI Taxonomy" id="37992"/>
    <lineage>
        <taxon>Eukaryota</taxon>
        <taxon>Fungi</taxon>
        <taxon>Dikarya</taxon>
        <taxon>Ascomycota</taxon>
        <taxon>Pezizomycotina</taxon>
        <taxon>Sordariomycetes</taxon>
        <taxon>Xylariomycetidae</taxon>
        <taxon>Xylariales</taxon>
        <taxon>Xylariaceae</taxon>
        <taxon>Xylaria</taxon>
    </lineage>
</organism>
<gene>
    <name evidence="2" type="ORF">E0Z10_g3305</name>
</gene>
<dbReference type="OrthoDB" id="4767866at2759"/>
<feature type="region of interest" description="Disordered" evidence="1">
    <location>
        <begin position="51"/>
        <end position="77"/>
    </location>
</feature>
<sequence>MAQQTRRNNHAEVTRKTALLQEKIQVIDQAKKEELLVQAALRDSVTGGDILQTAIPARGNKPRETSNNDNQSLEDHKKEVVLEALSHLGVNDRDELLLAAGLRRDATAGDIIQAAIDAQAGGDNGEGNGGETKN</sequence>
<dbReference type="Proteomes" id="UP000297716">
    <property type="component" value="Unassembled WGS sequence"/>
</dbReference>
<evidence type="ECO:0000313" key="2">
    <source>
        <dbReference type="EMBL" id="TGJ85434.1"/>
    </source>
</evidence>
<evidence type="ECO:0000313" key="3">
    <source>
        <dbReference type="Proteomes" id="UP000297716"/>
    </source>
</evidence>
<reference evidence="2 3" key="1">
    <citation type="submission" date="2019-03" db="EMBL/GenBank/DDBJ databases">
        <title>Draft genome sequence of Xylaria hypoxylon DSM 108379, a ubiquitous saprotrophic-parasitic fungi on hardwood.</title>
        <authorList>
            <person name="Buettner E."/>
            <person name="Leonhardt S."/>
            <person name="Gebauer A.M."/>
            <person name="Liers C."/>
            <person name="Hofrichter M."/>
            <person name="Kellner H."/>
        </authorList>
    </citation>
    <scope>NUCLEOTIDE SEQUENCE [LARGE SCALE GENOMIC DNA]</scope>
    <source>
        <strain evidence="2 3">DSM 108379</strain>
    </source>
</reference>
<protein>
    <submittedName>
        <fullName evidence="2">Uncharacterized protein</fullName>
    </submittedName>
</protein>
<evidence type="ECO:0000256" key="1">
    <source>
        <dbReference type="SAM" id="MobiDB-lite"/>
    </source>
</evidence>
<dbReference type="AlphaFoldDB" id="A0A4Z0YNF4"/>
<dbReference type="EMBL" id="SKBN01000045">
    <property type="protein sequence ID" value="TGJ85434.1"/>
    <property type="molecule type" value="Genomic_DNA"/>
</dbReference>
<keyword evidence="3" id="KW-1185">Reference proteome</keyword>
<accession>A0A4Z0YNF4</accession>
<comment type="caution">
    <text evidence="2">The sequence shown here is derived from an EMBL/GenBank/DDBJ whole genome shotgun (WGS) entry which is preliminary data.</text>
</comment>
<proteinExistence type="predicted"/>
<name>A0A4Z0YNF4_9PEZI</name>